<dbReference type="InterPro" id="IPR038247">
    <property type="entry name" value="Jag_N_dom_sf"/>
</dbReference>
<evidence type="ECO:0000256" key="6">
    <source>
        <dbReference type="HAMAP-Rule" id="MF_00867"/>
    </source>
</evidence>
<dbReference type="GO" id="GO:0003723">
    <property type="term" value="F:RNA binding"/>
    <property type="evidence" value="ECO:0007669"/>
    <property type="project" value="UniProtKB-UniRule"/>
</dbReference>
<dbReference type="SMART" id="SM00393">
    <property type="entry name" value="R3H"/>
    <property type="match status" value="1"/>
</dbReference>
<feature type="region of interest" description="Disordered" evidence="7">
    <location>
        <begin position="209"/>
        <end position="259"/>
    </location>
</feature>
<dbReference type="CDD" id="cd02644">
    <property type="entry name" value="R3H_jag"/>
    <property type="match status" value="1"/>
</dbReference>
<evidence type="ECO:0000313" key="10">
    <source>
        <dbReference type="Proteomes" id="UP000318509"/>
    </source>
</evidence>
<comment type="similarity">
    <text evidence="6">Belongs to the KhpB RNA-binding protein family.</text>
</comment>
<reference evidence="9 10" key="1">
    <citation type="journal article" date="2019" name="Nat. Microbiol.">
        <title>Mediterranean grassland soil C-N compound turnover is dependent on rainfall and depth, and is mediated by genomically divergent microorganisms.</title>
        <authorList>
            <person name="Diamond S."/>
            <person name="Andeer P.F."/>
            <person name="Li Z."/>
            <person name="Crits-Christoph A."/>
            <person name="Burstein D."/>
            <person name="Anantharaman K."/>
            <person name="Lane K.R."/>
            <person name="Thomas B.C."/>
            <person name="Pan C."/>
            <person name="Northen T.R."/>
            <person name="Banfield J.F."/>
        </authorList>
    </citation>
    <scope>NUCLEOTIDE SEQUENCE [LARGE SCALE GENOMIC DNA]</scope>
    <source>
        <strain evidence="9">NP_3</strain>
    </source>
</reference>
<comment type="function">
    <text evidence="6">A probable RNA chaperone. Forms a complex with KhpA which binds to cellular RNA and controls its expression. Plays a role in peptidoglycan (PG) homeostasis and cell length regulation.</text>
</comment>
<evidence type="ECO:0000256" key="1">
    <source>
        <dbReference type="ARBA" id="ARBA00022490"/>
    </source>
</evidence>
<dbReference type="AlphaFoldDB" id="A0A537K364"/>
<dbReference type="InterPro" id="IPR032782">
    <property type="entry name" value="KhpB_N"/>
</dbReference>
<gene>
    <name evidence="6" type="primary">khpB</name>
    <name evidence="6" type="synonym">eloR</name>
    <name evidence="9" type="ORF">E6H00_07260</name>
</gene>
<evidence type="ECO:0000256" key="7">
    <source>
        <dbReference type="SAM" id="MobiDB-lite"/>
    </source>
</evidence>
<dbReference type="Pfam" id="PF01424">
    <property type="entry name" value="R3H"/>
    <property type="match status" value="1"/>
</dbReference>
<comment type="subunit">
    <text evidence="6">Forms a complex with KhpA.</text>
</comment>
<dbReference type="PANTHER" id="PTHR35800:SF1">
    <property type="entry name" value="RNA-BINDING PROTEIN KHPB"/>
    <property type="match status" value="1"/>
</dbReference>
<dbReference type="CDD" id="cd02414">
    <property type="entry name" value="KH-II_Jag"/>
    <property type="match status" value="1"/>
</dbReference>
<evidence type="ECO:0000259" key="8">
    <source>
        <dbReference type="PROSITE" id="PS51061"/>
    </source>
</evidence>
<dbReference type="Pfam" id="PF14804">
    <property type="entry name" value="Jag_N"/>
    <property type="match status" value="1"/>
</dbReference>
<evidence type="ECO:0000256" key="5">
    <source>
        <dbReference type="ARBA" id="ARBA00023316"/>
    </source>
</evidence>
<name>A0A537K364_9BACT</name>
<evidence type="ECO:0000256" key="4">
    <source>
        <dbReference type="ARBA" id="ARBA00023186"/>
    </source>
</evidence>
<dbReference type="InterPro" id="IPR001374">
    <property type="entry name" value="R3H_dom"/>
</dbReference>
<comment type="subcellular location">
    <subcellularLocation>
        <location evidence="6">Cytoplasm</location>
    </subcellularLocation>
</comment>
<dbReference type="GO" id="GO:0071555">
    <property type="term" value="P:cell wall organization"/>
    <property type="evidence" value="ECO:0007669"/>
    <property type="project" value="UniProtKB-KW"/>
</dbReference>
<dbReference type="InterPro" id="IPR038008">
    <property type="entry name" value="Jag_KH"/>
</dbReference>
<protein>
    <recommendedName>
        <fullName evidence="6">RNA-binding protein KhpB</fullName>
    </recommendedName>
    <alternativeName>
        <fullName evidence="6">RNA-binding protein EloR</fullName>
    </alternativeName>
</protein>
<dbReference type="GO" id="GO:0008360">
    <property type="term" value="P:regulation of cell shape"/>
    <property type="evidence" value="ECO:0007669"/>
    <property type="project" value="UniProtKB-KW"/>
</dbReference>
<evidence type="ECO:0000256" key="3">
    <source>
        <dbReference type="ARBA" id="ARBA00022960"/>
    </source>
</evidence>
<keyword evidence="3 6" id="KW-0133">Cell shape</keyword>
<comment type="domain">
    <text evidence="6">Has an N-terminal Jag-N domain and 2 RNA-binding domains (KH and R3H).</text>
</comment>
<keyword evidence="5 6" id="KW-0961">Cell wall biogenesis/degradation</keyword>
<dbReference type="EMBL" id="VBAK01000114">
    <property type="protein sequence ID" value="TMI90218.1"/>
    <property type="molecule type" value="Genomic_DNA"/>
</dbReference>
<comment type="caution">
    <text evidence="9">The sequence shown here is derived from an EMBL/GenBank/DDBJ whole genome shotgun (WGS) entry which is preliminary data.</text>
</comment>
<dbReference type="Gene3D" id="3.30.300.20">
    <property type="match status" value="1"/>
</dbReference>
<dbReference type="Gene3D" id="3.30.1370.50">
    <property type="entry name" value="R3H-like domain"/>
    <property type="match status" value="1"/>
</dbReference>
<dbReference type="Pfam" id="PF13083">
    <property type="entry name" value="KH_KhpA-B"/>
    <property type="match status" value="1"/>
</dbReference>
<dbReference type="GO" id="GO:0005737">
    <property type="term" value="C:cytoplasm"/>
    <property type="evidence" value="ECO:0007669"/>
    <property type="project" value="UniProtKB-SubCell"/>
</dbReference>
<dbReference type="InterPro" id="IPR039247">
    <property type="entry name" value="KhpB"/>
</dbReference>
<dbReference type="PANTHER" id="PTHR35800">
    <property type="entry name" value="PROTEIN JAG"/>
    <property type="match status" value="1"/>
</dbReference>
<feature type="domain" description="R3H" evidence="8">
    <location>
        <begin position="165"/>
        <end position="231"/>
    </location>
</feature>
<dbReference type="PROSITE" id="PS51061">
    <property type="entry name" value="R3H"/>
    <property type="match status" value="1"/>
</dbReference>
<dbReference type="Gene3D" id="3.30.30.80">
    <property type="entry name" value="probable RNA-binding protein from clostridium symbiosum atcc 14940"/>
    <property type="match status" value="1"/>
</dbReference>
<feature type="compositionally biased region" description="Low complexity" evidence="7">
    <location>
        <begin position="233"/>
        <end position="247"/>
    </location>
</feature>
<proteinExistence type="inferred from homology"/>
<keyword evidence="4 6" id="KW-0143">Chaperone</keyword>
<dbReference type="Proteomes" id="UP000318509">
    <property type="component" value="Unassembled WGS sequence"/>
</dbReference>
<dbReference type="InterPro" id="IPR034079">
    <property type="entry name" value="R3H_KhpB"/>
</dbReference>
<keyword evidence="1 6" id="KW-0963">Cytoplasm</keyword>
<dbReference type="InterPro" id="IPR036867">
    <property type="entry name" value="R3H_dom_sf"/>
</dbReference>
<dbReference type="GO" id="GO:0009252">
    <property type="term" value="P:peptidoglycan biosynthetic process"/>
    <property type="evidence" value="ECO:0007669"/>
    <property type="project" value="UniProtKB-UniRule"/>
</dbReference>
<feature type="compositionally biased region" description="Basic and acidic residues" evidence="7">
    <location>
        <begin position="216"/>
        <end position="225"/>
    </location>
</feature>
<accession>A0A537K364</accession>
<organism evidence="9 10">
    <name type="scientific">Candidatus Segetimicrobium genomatis</name>
    <dbReference type="NCBI Taxonomy" id="2569760"/>
    <lineage>
        <taxon>Bacteria</taxon>
        <taxon>Bacillati</taxon>
        <taxon>Candidatus Sysuimicrobiota</taxon>
        <taxon>Candidatus Sysuimicrobiia</taxon>
        <taxon>Candidatus Sysuimicrobiales</taxon>
        <taxon>Candidatus Segetimicrobiaceae</taxon>
        <taxon>Candidatus Segetimicrobium</taxon>
    </lineage>
</organism>
<dbReference type="SMART" id="SM01245">
    <property type="entry name" value="Jag_N"/>
    <property type="match status" value="1"/>
</dbReference>
<comment type="caution">
    <text evidence="6">Lacks conserved residue(s) required for the propagation of feature annotation.</text>
</comment>
<dbReference type="InterPro" id="IPR015946">
    <property type="entry name" value="KH_dom-like_a/b"/>
</dbReference>
<sequence>MKSAEGSGRTVEEAIREALRILGARREDVDLMVLDEGSRGVLGLGSRTARVRLTLLSEMEEDDTAAGGAAGARAAAPAAEATGELAQLAQRTVISLIEAMGFRATVNAEEEGGAVQVSITGPELAPLIGRRGQTLEALDLLVNLIVAHSCGRRVPVVVDVERYRERRRETLEEMAWRFAERVRRTGRPVALRPMSSAERRIIHTTLAQDSGITTHSEGEDPERRVVIAPRGGASAAPAEPTPAARLPESPPQTPDESTP</sequence>
<evidence type="ECO:0000313" key="9">
    <source>
        <dbReference type="EMBL" id="TMI90218.1"/>
    </source>
</evidence>
<evidence type="ECO:0000256" key="2">
    <source>
        <dbReference type="ARBA" id="ARBA00022884"/>
    </source>
</evidence>
<dbReference type="SUPFAM" id="SSF82708">
    <property type="entry name" value="R3H domain"/>
    <property type="match status" value="1"/>
</dbReference>
<dbReference type="NCBIfam" id="NF041568">
    <property type="entry name" value="Jag_EloR"/>
    <property type="match status" value="1"/>
</dbReference>
<keyword evidence="2 6" id="KW-0694">RNA-binding</keyword>
<dbReference type="HAMAP" id="MF_00867">
    <property type="entry name" value="KhpB"/>
    <property type="match status" value="1"/>
</dbReference>